<name>A0ABT0J7X0_9MICO</name>
<dbReference type="SUPFAM" id="SSF55729">
    <property type="entry name" value="Acyl-CoA N-acyltransferases (Nat)"/>
    <property type="match status" value="1"/>
</dbReference>
<dbReference type="CDD" id="cd04301">
    <property type="entry name" value="NAT_SF"/>
    <property type="match status" value="1"/>
</dbReference>
<keyword evidence="5" id="KW-1185">Reference proteome</keyword>
<evidence type="ECO:0000313" key="4">
    <source>
        <dbReference type="EMBL" id="MCK9795598.1"/>
    </source>
</evidence>
<sequence>MALFREAADVSVRPAVPGDEDAVTRVQVSAWRATHEVALGDGVVDALDTGTMRERWAQAISAPPGPGFAVFVALDGPEVVGFAAVSPGRLVALEVEPRHQRGGHGSRLLSAAVDRLREDGAEEVTTWVLDDDAARERFLSSAGLGPDGTERTLATGVRDVVERRWSAAI</sequence>
<dbReference type="RefSeq" id="WP_416345455.1">
    <property type="nucleotide sequence ID" value="NZ_JALQCY010000006.1"/>
</dbReference>
<comment type="caution">
    <text evidence="4">The sequence shown here is derived from an EMBL/GenBank/DDBJ whole genome shotgun (WGS) entry which is preliminary data.</text>
</comment>
<reference evidence="4 5" key="1">
    <citation type="submission" date="2022-02" db="EMBL/GenBank/DDBJ databases">
        <title>The car tank lid bacteriome: a reservoir of bacteria with potential in bioremediation of fuel.</title>
        <authorList>
            <person name="Vidal-Verdu A."/>
            <person name="Gomez-Martinez D."/>
            <person name="Latorre-Perez A."/>
            <person name="Pereto J."/>
            <person name="Porcar M."/>
        </authorList>
    </citation>
    <scope>NUCLEOTIDE SEQUENCE [LARGE SCALE GENOMIC DNA]</scope>
    <source>
        <strain evidence="4 5">4D.3</strain>
    </source>
</reference>
<feature type="domain" description="N-acetyltransferase" evidence="3">
    <location>
        <begin position="10"/>
        <end position="167"/>
    </location>
</feature>
<dbReference type="InterPro" id="IPR016181">
    <property type="entry name" value="Acyl_CoA_acyltransferase"/>
</dbReference>
<proteinExistence type="predicted"/>
<dbReference type="PANTHER" id="PTHR43877">
    <property type="entry name" value="AMINOALKYLPHOSPHONATE N-ACETYLTRANSFERASE-RELATED-RELATED"/>
    <property type="match status" value="1"/>
</dbReference>
<evidence type="ECO:0000256" key="1">
    <source>
        <dbReference type="ARBA" id="ARBA00022679"/>
    </source>
</evidence>
<evidence type="ECO:0000313" key="5">
    <source>
        <dbReference type="Proteomes" id="UP001651050"/>
    </source>
</evidence>
<keyword evidence="2" id="KW-0012">Acyltransferase</keyword>
<protein>
    <submittedName>
        <fullName evidence="4">GNAT family N-acetyltransferase</fullName>
    </submittedName>
</protein>
<gene>
    <name evidence="4" type="ORF">M1843_17775</name>
</gene>
<dbReference type="InterPro" id="IPR050832">
    <property type="entry name" value="Bact_Acetyltransf"/>
</dbReference>
<dbReference type="Proteomes" id="UP001651050">
    <property type="component" value="Unassembled WGS sequence"/>
</dbReference>
<organism evidence="4 5">
    <name type="scientific">Isoptericola peretonis</name>
    <dbReference type="NCBI Taxonomy" id="2918523"/>
    <lineage>
        <taxon>Bacteria</taxon>
        <taxon>Bacillati</taxon>
        <taxon>Actinomycetota</taxon>
        <taxon>Actinomycetes</taxon>
        <taxon>Micrococcales</taxon>
        <taxon>Promicromonosporaceae</taxon>
        <taxon>Isoptericola</taxon>
    </lineage>
</organism>
<dbReference type="EMBL" id="JALQCY010000006">
    <property type="protein sequence ID" value="MCK9795598.1"/>
    <property type="molecule type" value="Genomic_DNA"/>
</dbReference>
<keyword evidence="1" id="KW-0808">Transferase</keyword>
<dbReference type="InterPro" id="IPR000182">
    <property type="entry name" value="GNAT_dom"/>
</dbReference>
<dbReference type="Gene3D" id="3.40.630.30">
    <property type="match status" value="1"/>
</dbReference>
<accession>A0ABT0J7X0</accession>
<dbReference type="PROSITE" id="PS51186">
    <property type="entry name" value="GNAT"/>
    <property type="match status" value="1"/>
</dbReference>
<dbReference type="Pfam" id="PF00583">
    <property type="entry name" value="Acetyltransf_1"/>
    <property type="match status" value="1"/>
</dbReference>
<evidence type="ECO:0000259" key="3">
    <source>
        <dbReference type="PROSITE" id="PS51186"/>
    </source>
</evidence>
<evidence type="ECO:0000256" key="2">
    <source>
        <dbReference type="ARBA" id="ARBA00023315"/>
    </source>
</evidence>